<evidence type="ECO:0000313" key="5">
    <source>
        <dbReference type="Proteomes" id="UP000515745"/>
    </source>
</evidence>
<organism evidence="4 5">
    <name type="scientific">Candidatus Nasuia deltocephalincola</name>
    <dbReference type="NCBI Taxonomy" id="1160784"/>
    <lineage>
        <taxon>Bacteria</taxon>
        <taxon>Pseudomonadati</taxon>
        <taxon>Pseudomonadota</taxon>
        <taxon>Betaproteobacteria</taxon>
        <taxon>Candidatus Nasuia</taxon>
    </lineage>
</organism>
<evidence type="ECO:0000259" key="3">
    <source>
        <dbReference type="Pfam" id="PF01507"/>
    </source>
</evidence>
<gene>
    <name evidence="4" type="primary">cysH</name>
    <name evidence="4" type="ORF">NASMSEV_106</name>
</gene>
<dbReference type="GO" id="GO:0051536">
    <property type="term" value="F:iron-sulfur cluster binding"/>
    <property type="evidence" value="ECO:0007669"/>
    <property type="project" value="UniProtKB-KW"/>
</dbReference>
<dbReference type="Proteomes" id="UP000515745">
    <property type="component" value="Chromosome"/>
</dbReference>
<evidence type="ECO:0000313" key="4">
    <source>
        <dbReference type="EMBL" id="QND78563.1"/>
    </source>
</evidence>
<protein>
    <submittedName>
        <fullName evidence="4">Phosphoadenosine phosphosulfate reductase</fullName>
    </submittedName>
</protein>
<dbReference type="GO" id="GO:0003824">
    <property type="term" value="F:catalytic activity"/>
    <property type="evidence" value="ECO:0007669"/>
    <property type="project" value="InterPro"/>
</dbReference>
<keyword evidence="2" id="KW-0411">Iron-sulfur</keyword>
<dbReference type="Gene3D" id="3.40.50.620">
    <property type="entry name" value="HUPs"/>
    <property type="match status" value="1"/>
</dbReference>
<dbReference type="SUPFAM" id="SSF52402">
    <property type="entry name" value="Adenine nucleotide alpha hydrolases-like"/>
    <property type="match status" value="1"/>
</dbReference>
<dbReference type="InterPro" id="IPR014729">
    <property type="entry name" value="Rossmann-like_a/b/a_fold"/>
</dbReference>
<keyword evidence="1" id="KW-0408">Iron</keyword>
<dbReference type="AlphaFoldDB" id="A0A7G6UHR6"/>
<name>A0A7G6UHR6_9PROT</name>
<dbReference type="Pfam" id="PF01507">
    <property type="entry name" value="PAPS_reduct"/>
    <property type="match status" value="1"/>
</dbReference>
<evidence type="ECO:0000256" key="2">
    <source>
        <dbReference type="ARBA" id="ARBA00023014"/>
    </source>
</evidence>
<keyword evidence="2" id="KW-0479">Metal-binding</keyword>
<proteinExistence type="predicted"/>
<reference evidence="4 5" key="1">
    <citation type="submission" date="2020-07" db="EMBL/GenBank/DDBJ databases">
        <title>Mutational pressure drives differential genome stability in two bacterial endosymbionts of sap feeding insects.</title>
        <authorList>
            <person name="Waneka G."/>
        </authorList>
    </citation>
    <scope>NUCLEOTIDE SEQUENCE [LARGE SCALE GENOMIC DNA]</scope>
    <source>
        <strain evidence="4">NAS-MSEV</strain>
    </source>
</reference>
<feature type="domain" description="Phosphoadenosine phosphosulphate reductase" evidence="3">
    <location>
        <begin position="33"/>
        <end position="200"/>
    </location>
</feature>
<evidence type="ECO:0000256" key="1">
    <source>
        <dbReference type="ARBA" id="ARBA00023004"/>
    </source>
</evidence>
<dbReference type="PANTHER" id="PTHR46482:SF9">
    <property type="entry name" value="5'-ADENYLYLSULFATE REDUCTASE 1, CHLOROPLASTIC"/>
    <property type="match status" value="1"/>
</dbReference>
<accession>A0A7G6UHR6</accession>
<dbReference type="PANTHER" id="PTHR46482">
    <property type="entry name" value="5'-ADENYLYLSULFATE REDUCTASE 3, CHLOROPLASTIC"/>
    <property type="match status" value="1"/>
</dbReference>
<dbReference type="InterPro" id="IPR002500">
    <property type="entry name" value="PAPS_reduct_dom"/>
</dbReference>
<dbReference type="EMBL" id="CP060019">
    <property type="protein sequence ID" value="QND78563.1"/>
    <property type="molecule type" value="Genomic_DNA"/>
</dbReference>
<sequence length="227" mass="28202">MKKNFIDFNPFFFKIINLNYRLEFIFSNFNNFILSNSLSFEDIFLLKLFYFKKFKTASFYINTGKIFINTINFLNKLCYYYDILVYYPNFLLINNYINKFGLYSFYNNIILRKICCYIRKIEIYNKIIYNYNLLITGQRSNRKNKKYFLNFDKSRNIIKYNLLYDWDYKDIFYFFEKFNILLNFLYDFNYSSLGCSPCTKKIKKNNYIRRGRWWWEVSKKKECGLHI</sequence>